<protein>
    <recommendedName>
        <fullName evidence="1">Dienelactone hydrolase domain-containing protein</fullName>
    </recommendedName>
</protein>
<evidence type="ECO:0000313" key="2">
    <source>
        <dbReference type="EMBL" id="KAF7776399.1"/>
    </source>
</evidence>
<dbReference type="OMA" id="SLCKHCI"/>
<dbReference type="PANTHER" id="PTHR17630">
    <property type="entry name" value="DIENELACTONE HYDROLASE"/>
    <property type="match status" value="1"/>
</dbReference>
<proteinExistence type="predicted"/>
<dbReference type="AlphaFoldDB" id="A0A8H7KH84"/>
<dbReference type="EMBL" id="JABXXO010000006">
    <property type="protein sequence ID" value="KAF7776399.1"/>
    <property type="molecule type" value="Genomic_DNA"/>
</dbReference>
<comment type="caution">
    <text evidence="2">The sequence shown here is derived from an EMBL/GenBank/DDBJ whole genome shotgun (WGS) entry which is preliminary data.</text>
</comment>
<name>A0A8H7KH84_AGABI</name>
<dbReference type="Pfam" id="PF01738">
    <property type="entry name" value="DLH"/>
    <property type="match status" value="1"/>
</dbReference>
<organism evidence="2 3">
    <name type="scientific">Agaricus bisporus var. burnettii</name>
    <dbReference type="NCBI Taxonomy" id="192524"/>
    <lineage>
        <taxon>Eukaryota</taxon>
        <taxon>Fungi</taxon>
        <taxon>Dikarya</taxon>
        <taxon>Basidiomycota</taxon>
        <taxon>Agaricomycotina</taxon>
        <taxon>Agaricomycetes</taxon>
        <taxon>Agaricomycetidae</taxon>
        <taxon>Agaricales</taxon>
        <taxon>Agaricineae</taxon>
        <taxon>Agaricaceae</taxon>
        <taxon>Agaricus</taxon>
    </lineage>
</organism>
<sequence>MSLCKDCVRGVSHEGTPGGQNTVVNGVAVYIAKPTVDYPKDKAVLFLPDVFGKELVNAQLLADDFARNGFYCVIPDLFNGDALPPNAMNEPGFDIMKWFPNHGPEQTRPTLNKVMIGLQEQGVKEFAAVGYCFGGRYVFDLAFENLIKVAAVCHPSLLKIPADLETYLNKSKVPLLINSCTVDSQFPIPAQEQADQILGNGKFEPGYKREYFDGCTHGFAVRGDLSDPKVKAGKEGAFKATVEWFFKYI</sequence>
<gene>
    <name evidence="2" type="ORF">Agabi119p4_4792</name>
</gene>
<dbReference type="SUPFAM" id="SSF53474">
    <property type="entry name" value="alpha/beta-Hydrolases"/>
    <property type="match status" value="1"/>
</dbReference>
<dbReference type="InterPro" id="IPR029058">
    <property type="entry name" value="AB_hydrolase_fold"/>
</dbReference>
<accession>A0A8H7KH84</accession>
<feature type="domain" description="Dienelactone hydrolase" evidence="1">
    <location>
        <begin position="28"/>
        <end position="248"/>
    </location>
</feature>
<dbReference type="InterPro" id="IPR002925">
    <property type="entry name" value="Dienelactn_hydro"/>
</dbReference>
<dbReference type="Gene3D" id="3.40.50.1820">
    <property type="entry name" value="alpha/beta hydrolase"/>
    <property type="match status" value="1"/>
</dbReference>
<dbReference type="PANTHER" id="PTHR17630:SF44">
    <property type="entry name" value="PROTEIN AIM2"/>
    <property type="match status" value="1"/>
</dbReference>
<dbReference type="GO" id="GO:0016787">
    <property type="term" value="F:hydrolase activity"/>
    <property type="evidence" value="ECO:0007669"/>
    <property type="project" value="InterPro"/>
</dbReference>
<evidence type="ECO:0000259" key="1">
    <source>
        <dbReference type="Pfam" id="PF01738"/>
    </source>
</evidence>
<dbReference type="Proteomes" id="UP000629468">
    <property type="component" value="Unassembled WGS sequence"/>
</dbReference>
<reference evidence="2 3" key="1">
    <citation type="journal article" name="Sci. Rep.">
        <title>Telomere-to-telomere assembled and centromere annotated genomes of the two main subspecies of the button mushroom Agaricus bisporus reveal especially polymorphic chromosome ends.</title>
        <authorList>
            <person name="Sonnenberg A.S.M."/>
            <person name="Sedaghat-Telgerd N."/>
            <person name="Lavrijssen B."/>
            <person name="Ohm R.A."/>
            <person name="Hendrickx P.M."/>
            <person name="Scholtmeijer K."/>
            <person name="Baars J.J.P."/>
            <person name="van Peer A."/>
        </authorList>
    </citation>
    <scope>NUCLEOTIDE SEQUENCE [LARGE SCALE GENOMIC DNA]</scope>
    <source>
        <strain evidence="2 3">H119_p4</strain>
    </source>
</reference>
<evidence type="ECO:0000313" key="3">
    <source>
        <dbReference type="Proteomes" id="UP000629468"/>
    </source>
</evidence>